<dbReference type="HAMAP" id="MF_00105">
    <property type="entry name" value="GreA_GreB"/>
    <property type="match status" value="1"/>
</dbReference>
<gene>
    <name evidence="9" type="primary">greA</name>
    <name evidence="12" type="ORF">SAMN02745823_01909</name>
</gene>
<keyword evidence="13" id="KW-1185">Reference proteome</keyword>
<dbReference type="Gene3D" id="3.10.50.30">
    <property type="entry name" value="Transcription elongation factor, GreA/GreB, C-terminal domain"/>
    <property type="match status" value="1"/>
</dbReference>
<dbReference type="InterPro" id="IPR036805">
    <property type="entry name" value="Tscrpt_elong_fac_GreA/B_N_sf"/>
</dbReference>
<evidence type="ECO:0000259" key="11">
    <source>
        <dbReference type="Pfam" id="PF03449"/>
    </source>
</evidence>
<evidence type="ECO:0000256" key="4">
    <source>
        <dbReference type="ARBA" id="ARBA00023054"/>
    </source>
</evidence>
<evidence type="ECO:0000256" key="2">
    <source>
        <dbReference type="ARBA" id="ARBA00013729"/>
    </source>
</evidence>
<dbReference type="FunFam" id="1.10.287.180:FF:000001">
    <property type="entry name" value="Transcription elongation factor GreA"/>
    <property type="match status" value="1"/>
</dbReference>
<evidence type="ECO:0000256" key="7">
    <source>
        <dbReference type="ARBA" id="ARBA00024916"/>
    </source>
</evidence>
<protein>
    <recommendedName>
        <fullName evidence="2 9">Transcription elongation factor GreA</fullName>
    </recommendedName>
    <alternativeName>
        <fullName evidence="8 9">Transcript cleavage factor GreA</fullName>
    </alternativeName>
</protein>
<dbReference type="Proteomes" id="UP000183995">
    <property type="component" value="Unassembled WGS sequence"/>
</dbReference>
<evidence type="ECO:0000259" key="10">
    <source>
        <dbReference type="Pfam" id="PF01272"/>
    </source>
</evidence>
<keyword evidence="6 9" id="KW-0804">Transcription</keyword>
<proteinExistence type="inferred from homology"/>
<dbReference type="GO" id="GO:0006354">
    <property type="term" value="P:DNA-templated transcription elongation"/>
    <property type="evidence" value="ECO:0007669"/>
    <property type="project" value="TreeGrafter"/>
</dbReference>
<evidence type="ECO:0000256" key="3">
    <source>
        <dbReference type="ARBA" id="ARBA00023015"/>
    </source>
</evidence>
<comment type="function">
    <text evidence="7 9">Necessary for efficient RNA polymerase transcription elongation past template-encoded arresting sites. The arresting sites in DNA have the property of trapping a certain fraction of elongating RNA polymerases that pass through, resulting in locked ternary complexes. Cleavage of the nascent transcript by cleavage factors such as GreA or GreB allows the resumption of elongation from the new 3'terminus. GreA releases sequences of 2 to 3 nucleotides.</text>
</comment>
<dbReference type="SUPFAM" id="SSF46557">
    <property type="entry name" value="GreA transcript cleavage protein, N-terminal domain"/>
    <property type="match status" value="1"/>
</dbReference>
<sequence length="167" mass="19070">MYDELTEVDIKKMREEIEYRVNVLRPQILEDVKTARGFGDLSENFEYKAAKQVKNRNDSRIRYLERMIKTAKVISGASKAGEVGLFDTVEIYFEEDGEAQTIRLTTTLRQDALQGIISPKSPLGKALMGHKVGDRVRVDVNPEYSYYVVIRALEKGQDDESLPISSY</sequence>
<keyword evidence="5 9" id="KW-0238">DNA-binding</keyword>
<dbReference type="PANTHER" id="PTHR30437:SF4">
    <property type="entry name" value="TRANSCRIPTION ELONGATION FACTOR GREA"/>
    <property type="match status" value="1"/>
</dbReference>
<dbReference type="InterPro" id="IPR028624">
    <property type="entry name" value="Tscrpt_elong_fac_GreA/B"/>
</dbReference>
<feature type="domain" description="Transcription elongation factor GreA/GreB C-terminal" evidence="10">
    <location>
        <begin position="80"/>
        <end position="148"/>
    </location>
</feature>
<evidence type="ECO:0000313" key="13">
    <source>
        <dbReference type="Proteomes" id="UP000183995"/>
    </source>
</evidence>
<dbReference type="Gene3D" id="1.10.287.180">
    <property type="entry name" value="Transcription elongation factor, GreA/GreB, N-terminal domain"/>
    <property type="match status" value="1"/>
</dbReference>
<dbReference type="AlphaFoldDB" id="A0A1M5XNY7"/>
<dbReference type="GO" id="GO:0003677">
    <property type="term" value="F:DNA binding"/>
    <property type="evidence" value="ECO:0007669"/>
    <property type="project" value="UniProtKB-UniRule"/>
</dbReference>
<accession>A0A1M5XNY7</accession>
<keyword evidence="12" id="KW-0251">Elongation factor</keyword>
<dbReference type="PIRSF" id="PIRSF006092">
    <property type="entry name" value="GreA_GreB"/>
    <property type="match status" value="1"/>
</dbReference>
<organism evidence="12 13">
    <name type="scientific">Sporobacter termitidis DSM 10068</name>
    <dbReference type="NCBI Taxonomy" id="1123282"/>
    <lineage>
        <taxon>Bacteria</taxon>
        <taxon>Bacillati</taxon>
        <taxon>Bacillota</taxon>
        <taxon>Clostridia</taxon>
        <taxon>Eubacteriales</taxon>
        <taxon>Oscillospiraceae</taxon>
        <taxon>Sporobacter</taxon>
    </lineage>
</organism>
<dbReference type="EMBL" id="FQXV01000006">
    <property type="protein sequence ID" value="SHI01486.1"/>
    <property type="molecule type" value="Genomic_DNA"/>
</dbReference>
<evidence type="ECO:0000256" key="8">
    <source>
        <dbReference type="ARBA" id="ARBA00030776"/>
    </source>
</evidence>
<dbReference type="InterPro" id="IPR001437">
    <property type="entry name" value="Tscrpt_elong_fac_GreA/B_C"/>
</dbReference>
<evidence type="ECO:0000256" key="1">
    <source>
        <dbReference type="ARBA" id="ARBA00008213"/>
    </source>
</evidence>
<dbReference type="GO" id="GO:0032784">
    <property type="term" value="P:regulation of DNA-templated transcription elongation"/>
    <property type="evidence" value="ECO:0007669"/>
    <property type="project" value="UniProtKB-UniRule"/>
</dbReference>
<dbReference type="GO" id="GO:0003746">
    <property type="term" value="F:translation elongation factor activity"/>
    <property type="evidence" value="ECO:0007669"/>
    <property type="project" value="UniProtKB-KW"/>
</dbReference>
<dbReference type="InterPro" id="IPR022691">
    <property type="entry name" value="Tscrpt_elong_fac_GreA/B_N"/>
</dbReference>
<evidence type="ECO:0000313" key="12">
    <source>
        <dbReference type="EMBL" id="SHI01486.1"/>
    </source>
</evidence>
<dbReference type="RefSeq" id="WP_073078177.1">
    <property type="nucleotide sequence ID" value="NZ_FQXV01000006.1"/>
</dbReference>
<dbReference type="STRING" id="1123282.SAMN02745823_01909"/>
<keyword evidence="3 9" id="KW-0805">Transcription regulation</keyword>
<dbReference type="Pfam" id="PF01272">
    <property type="entry name" value="GreA_GreB"/>
    <property type="match status" value="1"/>
</dbReference>
<keyword evidence="12" id="KW-0648">Protein biosynthesis</keyword>
<comment type="similarity">
    <text evidence="1 9">Belongs to the GreA/GreB family.</text>
</comment>
<evidence type="ECO:0000256" key="9">
    <source>
        <dbReference type="HAMAP-Rule" id="MF_00105"/>
    </source>
</evidence>
<evidence type="ECO:0000256" key="6">
    <source>
        <dbReference type="ARBA" id="ARBA00023163"/>
    </source>
</evidence>
<dbReference type="InterPro" id="IPR036953">
    <property type="entry name" value="GreA/GreB_C_sf"/>
</dbReference>
<dbReference type="GO" id="GO:0070063">
    <property type="term" value="F:RNA polymerase binding"/>
    <property type="evidence" value="ECO:0007669"/>
    <property type="project" value="InterPro"/>
</dbReference>
<name>A0A1M5XNY7_9FIRM</name>
<dbReference type="InterPro" id="IPR023459">
    <property type="entry name" value="Tscrpt_elong_fac_GreA/B_fam"/>
</dbReference>
<reference evidence="12 13" key="1">
    <citation type="submission" date="2016-11" db="EMBL/GenBank/DDBJ databases">
        <authorList>
            <person name="Jaros S."/>
            <person name="Januszkiewicz K."/>
            <person name="Wedrychowicz H."/>
        </authorList>
    </citation>
    <scope>NUCLEOTIDE SEQUENCE [LARGE SCALE GENOMIC DNA]</scope>
    <source>
        <strain evidence="12 13">DSM 10068</strain>
    </source>
</reference>
<dbReference type="SUPFAM" id="SSF54534">
    <property type="entry name" value="FKBP-like"/>
    <property type="match status" value="1"/>
</dbReference>
<feature type="domain" description="Transcription elongation factor GreA/GreB N-terminal" evidence="11">
    <location>
        <begin position="5"/>
        <end position="73"/>
    </location>
</feature>
<dbReference type="PANTHER" id="PTHR30437">
    <property type="entry name" value="TRANSCRIPTION ELONGATION FACTOR GREA"/>
    <property type="match status" value="1"/>
</dbReference>
<evidence type="ECO:0000256" key="5">
    <source>
        <dbReference type="ARBA" id="ARBA00023125"/>
    </source>
</evidence>
<dbReference type="OrthoDB" id="9808774at2"/>
<keyword evidence="4" id="KW-0175">Coiled coil</keyword>
<dbReference type="Pfam" id="PF03449">
    <property type="entry name" value="GreA_GreB_N"/>
    <property type="match status" value="1"/>
</dbReference>